<protein>
    <submittedName>
        <fullName evidence="1">Uncharacterized protein</fullName>
    </submittedName>
</protein>
<proteinExistence type="predicted"/>
<sequence>MASDVVEVPEWVTKEAEKLFEPYRTESCHRIHKALCRPQGNVRIGQKVVKARGTGNKPDQGVLYVVAVVAARKCFRFGIYSTLYKIAVAVITAPIQFSEQWAESVSSLELVLPYLWGPLPRYPLNSILETSGRQAGHWVVKNCLFIFKHGWKYTLEECITSKRRVVLLSDLESTIKKTLPA</sequence>
<dbReference type="EMBL" id="JAPDRK010000009">
    <property type="protein sequence ID" value="KAJ9608794.1"/>
    <property type="molecule type" value="Genomic_DNA"/>
</dbReference>
<evidence type="ECO:0000313" key="1">
    <source>
        <dbReference type="EMBL" id="KAJ9608794.1"/>
    </source>
</evidence>
<organism evidence="1 2">
    <name type="scientific">Cladophialophora chaetospira</name>
    <dbReference type="NCBI Taxonomy" id="386627"/>
    <lineage>
        <taxon>Eukaryota</taxon>
        <taxon>Fungi</taxon>
        <taxon>Dikarya</taxon>
        <taxon>Ascomycota</taxon>
        <taxon>Pezizomycotina</taxon>
        <taxon>Eurotiomycetes</taxon>
        <taxon>Chaetothyriomycetidae</taxon>
        <taxon>Chaetothyriales</taxon>
        <taxon>Herpotrichiellaceae</taxon>
        <taxon>Cladophialophora</taxon>
    </lineage>
</organism>
<dbReference type="Proteomes" id="UP001172673">
    <property type="component" value="Unassembled WGS sequence"/>
</dbReference>
<accession>A0AA38X8M1</accession>
<name>A0AA38X8M1_9EURO</name>
<comment type="caution">
    <text evidence="1">The sequence shown here is derived from an EMBL/GenBank/DDBJ whole genome shotgun (WGS) entry which is preliminary data.</text>
</comment>
<reference evidence="1" key="1">
    <citation type="submission" date="2022-10" db="EMBL/GenBank/DDBJ databases">
        <title>Culturing micro-colonial fungi from biological soil crusts in the Mojave desert and describing Neophaeococcomyces mojavensis, and introducing the new genera and species Taxawa tesnikishii.</title>
        <authorList>
            <person name="Kurbessoian T."/>
            <person name="Stajich J.E."/>
        </authorList>
    </citation>
    <scope>NUCLEOTIDE SEQUENCE</scope>
    <source>
        <strain evidence="1">TK_41</strain>
    </source>
</reference>
<gene>
    <name evidence="1" type="ORF">H2200_006565</name>
</gene>
<keyword evidence="2" id="KW-1185">Reference proteome</keyword>
<dbReference type="AlphaFoldDB" id="A0AA38X8M1"/>
<evidence type="ECO:0000313" key="2">
    <source>
        <dbReference type="Proteomes" id="UP001172673"/>
    </source>
</evidence>